<evidence type="ECO:0000313" key="1">
    <source>
        <dbReference type="EMBL" id="PON79204.1"/>
    </source>
</evidence>
<reference evidence="2" key="1">
    <citation type="submission" date="2016-06" db="EMBL/GenBank/DDBJ databases">
        <title>Parallel loss of symbiosis genes in relatives of nitrogen-fixing non-legume Parasponia.</title>
        <authorList>
            <person name="Van Velzen R."/>
            <person name="Holmer R."/>
            <person name="Bu F."/>
            <person name="Rutten L."/>
            <person name="Van Zeijl A."/>
            <person name="Liu W."/>
            <person name="Santuari L."/>
            <person name="Cao Q."/>
            <person name="Sharma T."/>
            <person name="Shen D."/>
            <person name="Roswanjaya Y."/>
            <person name="Wardhani T."/>
            <person name="Kalhor M.S."/>
            <person name="Jansen J."/>
            <person name="Van den Hoogen J."/>
            <person name="Gungor B."/>
            <person name="Hartog M."/>
            <person name="Hontelez J."/>
            <person name="Verver J."/>
            <person name="Yang W.-C."/>
            <person name="Schijlen E."/>
            <person name="Repin R."/>
            <person name="Schilthuizen M."/>
            <person name="Schranz E."/>
            <person name="Heidstra R."/>
            <person name="Miyata K."/>
            <person name="Fedorova E."/>
            <person name="Kohlen W."/>
            <person name="Bisseling T."/>
            <person name="Smit S."/>
            <person name="Geurts R."/>
        </authorList>
    </citation>
    <scope>NUCLEOTIDE SEQUENCE [LARGE SCALE GENOMIC DNA]</scope>
    <source>
        <strain evidence="2">cv. WU1-14</strain>
    </source>
</reference>
<proteinExistence type="predicted"/>
<organism evidence="1 2">
    <name type="scientific">Parasponia andersonii</name>
    <name type="common">Sponia andersonii</name>
    <dbReference type="NCBI Taxonomy" id="3476"/>
    <lineage>
        <taxon>Eukaryota</taxon>
        <taxon>Viridiplantae</taxon>
        <taxon>Streptophyta</taxon>
        <taxon>Embryophyta</taxon>
        <taxon>Tracheophyta</taxon>
        <taxon>Spermatophyta</taxon>
        <taxon>Magnoliopsida</taxon>
        <taxon>eudicotyledons</taxon>
        <taxon>Gunneridae</taxon>
        <taxon>Pentapetalae</taxon>
        <taxon>rosids</taxon>
        <taxon>fabids</taxon>
        <taxon>Rosales</taxon>
        <taxon>Cannabaceae</taxon>
        <taxon>Parasponia</taxon>
    </lineage>
</organism>
<keyword evidence="2" id="KW-1185">Reference proteome</keyword>
<dbReference type="Proteomes" id="UP000237105">
    <property type="component" value="Unassembled WGS sequence"/>
</dbReference>
<accession>A0A2P5E0Y1</accession>
<dbReference type="AlphaFoldDB" id="A0A2P5E0Y1"/>
<evidence type="ECO:0000313" key="2">
    <source>
        <dbReference type="Proteomes" id="UP000237105"/>
    </source>
</evidence>
<comment type="caution">
    <text evidence="1">The sequence shown here is derived from an EMBL/GenBank/DDBJ whole genome shotgun (WGS) entry which is preliminary data.</text>
</comment>
<name>A0A2P5E0Y1_PARAD</name>
<sequence length="141" mass="16093">MWKSLNPNLLGRTRRRPLSSAPHPNETHIVELSGLVTATGREGGYYWRWLKERYDLGDYFVRAFKKLYTSSQPTIPQDLEELFTFKISDEDNSLLCSTPDSGEIKQTIWGMIPLKPQGLMACQELLCTSRNSSLQGSLLVR</sequence>
<gene>
    <name evidence="1" type="ORF">PanWU01x14_013200</name>
</gene>
<dbReference type="EMBL" id="JXTB01000005">
    <property type="protein sequence ID" value="PON79204.1"/>
    <property type="molecule type" value="Genomic_DNA"/>
</dbReference>
<protein>
    <submittedName>
        <fullName evidence="1">Uncharacterized protein</fullName>
    </submittedName>
</protein>